<feature type="domain" description="Sushi" evidence="6">
    <location>
        <begin position="8"/>
        <end position="70"/>
    </location>
</feature>
<dbReference type="Pfam" id="PF00084">
    <property type="entry name" value="Sushi"/>
    <property type="match status" value="2"/>
</dbReference>
<evidence type="ECO:0000256" key="3">
    <source>
        <dbReference type="ARBA" id="ARBA00023157"/>
    </source>
</evidence>
<evidence type="ECO:0000256" key="2">
    <source>
        <dbReference type="ARBA" id="ARBA00022737"/>
    </source>
</evidence>
<dbReference type="Proteomes" id="UP001164746">
    <property type="component" value="Chromosome 2"/>
</dbReference>
<evidence type="ECO:0000256" key="1">
    <source>
        <dbReference type="ARBA" id="ARBA00022659"/>
    </source>
</evidence>
<keyword evidence="2" id="KW-0677">Repeat</keyword>
<evidence type="ECO:0000256" key="4">
    <source>
        <dbReference type="ARBA" id="ARBA00023180"/>
    </source>
</evidence>
<feature type="non-terminal residue" evidence="7">
    <location>
        <position position="176"/>
    </location>
</feature>
<name>A0ABY7DEY1_MYAAR</name>
<dbReference type="Gene3D" id="2.10.70.10">
    <property type="entry name" value="Complement Module, domain 1"/>
    <property type="match status" value="2"/>
</dbReference>
<dbReference type="InterPro" id="IPR050350">
    <property type="entry name" value="Compl-Cell_Adhes-Reg"/>
</dbReference>
<dbReference type="InterPro" id="IPR035976">
    <property type="entry name" value="Sushi/SCR/CCP_sf"/>
</dbReference>
<evidence type="ECO:0000259" key="6">
    <source>
        <dbReference type="PROSITE" id="PS50923"/>
    </source>
</evidence>
<protein>
    <submittedName>
        <fullName evidence="7">LYAM3-like protein</fullName>
    </submittedName>
</protein>
<dbReference type="PROSITE" id="PS50923">
    <property type="entry name" value="SUSHI"/>
    <property type="match status" value="2"/>
</dbReference>
<keyword evidence="3" id="KW-1015">Disulfide bond</keyword>
<evidence type="ECO:0000256" key="5">
    <source>
        <dbReference type="PROSITE-ProRule" id="PRU00302"/>
    </source>
</evidence>
<proteinExistence type="predicted"/>
<evidence type="ECO:0000313" key="8">
    <source>
        <dbReference type="Proteomes" id="UP001164746"/>
    </source>
</evidence>
<accession>A0ABY7DEY1</accession>
<keyword evidence="4" id="KW-0325">Glycoprotein</keyword>
<reference evidence="7" key="1">
    <citation type="submission" date="2022-11" db="EMBL/GenBank/DDBJ databases">
        <title>Centuries of genome instability and evolution in soft-shell clam transmissible cancer (bioRxiv).</title>
        <authorList>
            <person name="Hart S.F.M."/>
            <person name="Yonemitsu M.A."/>
            <person name="Giersch R.M."/>
            <person name="Beal B.F."/>
            <person name="Arriagada G."/>
            <person name="Davis B.W."/>
            <person name="Ostrander E.A."/>
            <person name="Goff S.P."/>
            <person name="Metzger M.J."/>
        </authorList>
    </citation>
    <scope>NUCLEOTIDE SEQUENCE</scope>
    <source>
        <strain evidence="7">MELC-2E11</strain>
        <tissue evidence="7">Siphon/mantle</tissue>
    </source>
</reference>
<sequence>MTDTITVKKCIPPPTISFGSYDPVEPSGEHEYSTIVTYTCDLGYYHSDGDLIRTCDDNKQWTLTTPVCTIKTCPKPTEPYIDFVPNTATIDFNTTFTGTCILGYNHTNGNALRTCLDTYALDGSPMICSIVECAALPLPAHSSITNTVPSKYVYQDDVTYACNTGYELSGGDVVRT</sequence>
<evidence type="ECO:0000313" key="7">
    <source>
        <dbReference type="EMBL" id="WAQ96226.1"/>
    </source>
</evidence>
<dbReference type="EMBL" id="CP111013">
    <property type="protein sequence ID" value="WAQ96226.1"/>
    <property type="molecule type" value="Genomic_DNA"/>
</dbReference>
<dbReference type="PANTHER" id="PTHR19325:SF575">
    <property type="entry name" value="LOCOMOTION-RELATED PROTEIN HIKARU GENKI"/>
    <property type="match status" value="1"/>
</dbReference>
<dbReference type="SUPFAM" id="SSF57535">
    <property type="entry name" value="Complement control module/SCR domain"/>
    <property type="match status" value="3"/>
</dbReference>
<keyword evidence="8" id="KW-1185">Reference proteome</keyword>
<dbReference type="PANTHER" id="PTHR19325">
    <property type="entry name" value="COMPLEMENT COMPONENT-RELATED SUSHI DOMAIN-CONTAINING"/>
    <property type="match status" value="1"/>
</dbReference>
<gene>
    <name evidence="7" type="ORF">MAR_028916</name>
</gene>
<comment type="caution">
    <text evidence="5">Lacks conserved residue(s) required for the propagation of feature annotation.</text>
</comment>
<dbReference type="InterPro" id="IPR000436">
    <property type="entry name" value="Sushi_SCR_CCP_dom"/>
</dbReference>
<organism evidence="7 8">
    <name type="scientific">Mya arenaria</name>
    <name type="common">Soft-shell clam</name>
    <dbReference type="NCBI Taxonomy" id="6604"/>
    <lineage>
        <taxon>Eukaryota</taxon>
        <taxon>Metazoa</taxon>
        <taxon>Spiralia</taxon>
        <taxon>Lophotrochozoa</taxon>
        <taxon>Mollusca</taxon>
        <taxon>Bivalvia</taxon>
        <taxon>Autobranchia</taxon>
        <taxon>Heteroconchia</taxon>
        <taxon>Euheterodonta</taxon>
        <taxon>Imparidentia</taxon>
        <taxon>Neoheterodontei</taxon>
        <taxon>Myida</taxon>
        <taxon>Myoidea</taxon>
        <taxon>Myidae</taxon>
        <taxon>Mya</taxon>
    </lineage>
</organism>
<feature type="domain" description="Sushi" evidence="6">
    <location>
        <begin position="131"/>
        <end position="176"/>
    </location>
</feature>
<keyword evidence="1 5" id="KW-0768">Sushi</keyword>
<dbReference type="CDD" id="cd00033">
    <property type="entry name" value="CCP"/>
    <property type="match status" value="2"/>
</dbReference>
<dbReference type="SMART" id="SM00032">
    <property type="entry name" value="CCP"/>
    <property type="match status" value="3"/>
</dbReference>